<evidence type="ECO:0000259" key="1">
    <source>
        <dbReference type="Pfam" id="PF00085"/>
    </source>
</evidence>
<dbReference type="EMBL" id="JAUSTR010000002">
    <property type="protein sequence ID" value="MDQ0162043.1"/>
    <property type="molecule type" value="Genomic_DNA"/>
</dbReference>
<keyword evidence="3" id="KW-1185">Reference proteome</keyword>
<dbReference type="RefSeq" id="WP_419151591.1">
    <property type="nucleotide sequence ID" value="NZ_JAUSTR010000002.1"/>
</dbReference>
<dbReference type="CDD" id="cd02947">
    <property type="entry name" value="TRX_family"/>
    <property type="match status" value="1"/>
</dbReference>
<dbReference type="Gene3D" id="3.40.30.10">
    <property type="entry name" value="Glutaredoxin"/>
    <property type="match status" value="1"/>
</dbReference>
<dbReference type="InterPro" id="IPR013766">
    <property type="entry name" value="Thioredoxin_domain"/>
</dbReference>
<sequence length="102" mass="11914">MIEITDEQLKTIEKEDQLFLYLYTPLCGTCQLAKKMLTIVEEAIPTLHIYMKDLNYAPTFAEKWEIGSVPCLLIFKHGKLVLKKYAFHSLEHIYETLKEYAA</sequence>
<gene>
    <name evidence="2" type="ORF">J2S06_001117</name>
</gene>
<accession>A0ABT9VM40</accession>
<evidence type="ECO:0000313" key="2">
    <source>
        <dbReference type="EMBL" id="MDQ0162043.1"/>
    </source>
</evidence>
<protein>
    <submittedName>
        <fullName evidence="2">Thiol-disulfide isomerase/thioredoxin</fullName>
    </submittedName>
</protein>
<dbReference type="GO" id="GO:0016853">
    <property type="term" value="F:isomerase activity"/>
    <property type="evidence" value="ECO:0007669"/>
    <property type="project" value="UniProtKB-KW"/>
</dbReference>
<name>A0ABT9VM40_9BACI</name>
<evidence type="ECO:0000313" key="3">
    <source>
        <dbReference type="Proteomes" id="UP001225646"/>
    </source>
</evidence>
<dbReference type="Proteomes" id="UP001225646">
    <property type="component" value="Unassembled WGS sequence"/>
</dbReference>
<dbReference type="InterPro" id="IPR036249">
    <property type="entry name" value="Thioredoxin-like_sf"/>
</dbReference>
<keyword evidence="2" id="KW-0413">Isomerase</keyword>
<proteinExistence type="predicted"/>
<dbReference type="Pfam" id="PF00085">
    <property type="entry name" value="Thioredoxin"/>
    <property type="match status" value="1"/>
</dbReference>
<feature type="domain" description="Thioredoxin" evidence="1">
    <location>
        <begin position="10"/>
        <end position="98"/>
    </location>
</feature>
<organism evidence="2 3">
    <name type="scientific">Aeribacillus alveayuensis</name>
    <dbReference type="NCBI Taxonomy" id="279215"/>
    <lineage>
        <taxon>Bacteria</taxon>
        <taxon>Bacillati</taxon>
        <taxon>Bacillota</taxon>
        <taxon>Bacilli</taxon>
        <taxon>Bacillales</taxon>
        <taxon>Bacillaceae</taxon>
        <taxon>Aeribacillus</taxon>
    </lineage>
</organism>
<comment type="caution">
    <text evidence="2">The sequence shown here is derived from an EMBL/GenBank/DDBJ whole genome shotgun (WGS) entry which is preliminary data.</text>
</comment>
<dbReference type="SUPFAM" id="SSF52833">
    <property type="entry name" value="Thioredoxin-like"/>
    <property type="match status" value="1"/>
</dbReference>
<reference evidence="2 3" key="1">
    <citation type="submission" date="2023-07" db="EMBL/GenBank/DDBJ databases">
        <title>Genomic Encyclopedia of Type Strains, Phase IV (KMG-IV): sequencing the most valuable type-strain genomes for metagenomic binning, comparative biology and taxonomic classification.</title>
        <authorList>
            <person name="Goeker M."/>
        </authorList>
    </citation>
    <scope>NUCLEOTIDE SEQUENCE [LARGE SCALE GENOMIC DNA]</scope>
    <source>
        <strain evidence="2 3">DSM 19092</strain>
    </source>
</reference>